<evidence type="ECO:0000313" key="3">
    <source>
        <dbReference type="Proteomes" id="UP001589753"/>
    </source>
</evidence>
<feature type="region of interest" description="Disordered" evidence="1">
    <location>
        <begin position="1"/>
        <end position="23"/>
    </location>
</feature>
<dbReference type="EMBL" id="JBHMDI010000155">
    <property type="protein sequence ID" value="MFB9352105.1"/>
    <property type="molecule type" value="Genomic_DNA"/>
</dbReference>
<feature type="region of interest" description="Disordered" evidence="1">
    <location>
        <begin position="1061"/>
        <end position="1111"/>
    </location>
</feature>
<dbReference type="Proteomes" id="UP001589753">
    <property type="component" value="Unassembled WGS sequence"/>
</dbReference>
<feature type="compositionally biased region" description="Basic and acidic residues" evidence="1">
    <location>
        <begin position="1065"/>
        <end position="1085"/>
    </location>
</feature>
<dbReference type="RefSeq" id="WP_380957079.1">
    <property type="nucleotide sequence ID" value="NZ_JBHMDI010000155.1"/>
</dbReference>
<gene>
    <name evidence="2" type="ORF">ACFFUA_32630</name>
</gene>
<sequence>MPSPVAAPAPETRSAAAPPPADGALQQRLQQLWALVDATFGSQPLSQELRTGLFNSLRVVEAVRARHPRLGRGPLDLAGITRTLLHLPPDAPVDAARHYDALTLVSSAHRRGRSGSLDAIAAYGLTRQGHPEQSALSGDDGTPYGRNWTGRPGIHLHLDLVADPRGVHPAPWGPAAHAVLAERNAEGMVLADGVPVSDEEFAELVLHDPGRRPDVPVVILIGEEDGRNEVLARVIADRTGTRTWFTYGDLRLETAPSGRRVPVLAAPASANDPAGTWVPADPGLVPDDPEAPVRASDGTVFPDSDIHTYPLVTVDGQALTGRVFLDAHDMAMREEALRVVSAIQHYTNVEEGLPGVYAGRQSGLLPLPRALADSYVVVGHGDSGRTTLPRRSTAANQAVHPRQLGRVLARRKSMRALPPDRPVWLLLCELSMTRADQDLLAHPSSAQYVANETRRTVFTVDRQISPSEAEGGLPPRLVVYDDPDNPVGHIEEFLPEPRTAALDALADLGGLPADLPGRTDRALHWVRALRQTHGVRVDSDPDREAEFHELIEGFGALERLRSRAAGDADPGLLTWGELRHVVGRYATRQGWNPSLTAGTLAHLLHAARTGRLHPSEAARPTAAAAPPVSTVTLAPTDTGLALDDEAEAGSVAVPDGDGPAEPAPELPPSRSRDAFEHRPRDITDPDQRGQLADLAEQLVLSGLRDLRAGLRLPRITVTGYGNGPRFALSGAAVEHAGTVGRQRAEAARDFLRDEIRRRLELNERAVRDVADVRGRTVRAEDFPITTESGGRDTGATGRAARRQVVVTVDRSPLSEAVARLAELSPEDFGPEDYFAGPDRLARSLLHLDDNPGDDPDSDSDSDSDSGSDSGSASTDPALVPVRFDDDDLSPRVRGLYELVDEAMAAGRATSREALTAYHLGRQGLLSDATRLTAPDGTPLGRNWTGRPAQDLDTSSYDVVDDDDRSPRPSPWTRRPGAPLPYVIGTKDGDHTKVGLALPDGGRRWRLSPEEFAELLAQDAELAGREDGAEVVLASKYAGAMGLDLPRRAAARVRRTLWSHSGEAALKPHPDTGRSRIEVSDDRSFGDEPLGEWIASDPDDLGPDEGRPEPGEAVLRTIDGKTLRDADVQSATLTDEGRPVGRAVLNGADLVQRERWLQDLVRSTEWVVYDPVTGEPVGAPRPVPWKGRKPYFFLVHGAPGQTLMVEHMFQNNVPVRGTETGGYLRRRRSVSRLDRDTPLVFLSCWGSGPKGYTAAALKRSRPFVPDPLAAPSVAQDVSNRTRRDVYAPDREHLSRHAHGKLYDHGIPTTPVNDPVDMVKLRPEPTPDELDALAARAGLERSADLTPAMARDTALRLVRALRATFGVDVEDDKDVPPGTYHRLLRGIGALEVMRRGDGNLREHGELTLDLLDRVARAHHGLTTAPGTRPAPPDPDDVRAVLEAASARLSADPGSALSDFVPLPSVDRARELIARHEPDLWARQVLGLRPSEQVTAAHRQNALWATVKAVEGVENHPDPDALTTKALHLPAGEDPGDEALRTDLLLMAATAAALGRDAYDPTALAAYDLERHGALDDRTLITSVNGKASGRSWTGKPAPSRLWADRYVISPDGGLNDSRGALAPWHRKSAGKSDHPGGYVLDLSGTTPGRVDMPRPDGTTRPVPYDEIAELLSHDPVLAQLDRDVTVVPVGAGTGDAALAEAIAARRGAARTVWLPTRPLRLLDRRPAVDESLLVLTSPQDDTGAHWSRTGPPALTDPPSGPAPDVITAGDDTPLQEPPSEEARRRWLAGRVGADDLPGTPPGAAVGELVTLVELRDAGVGITPGMDVEAQLGGGVRGGGRAPLDQVRLLLARPGPWPDALDAVAATVSRRIWRSAFTDFASTTAHPDAARAWDTALGMLLPGDPDAVLADWRYAGEAYRDAVRRLADLLAAEGTDPRALARLAARFREILGLPPLGKADTGE</sequence>
<evidence type="ECO:0000256" key="1">
    <source>
        <dbReference type="SAM" id="MobiDB-lite"/>
    </source>
</evidence>
<dbReference type="NCBIfam" id="NF012197">
    <property type="entry name" value="lonely_Cys"/>
    <property type="match status" value="2"/>
</dbReference>
<feature type="region of interest" description="Disordered" evidence="1">
    <location>
        <begin position="929"/>
        <end position="985"/>
    </location>
</feature>
<proteinExistence type="predicted"/>
<feature type="compositionally biased region" description="Basic and acidic residues" evidence="1">
    <location>
        <begin position="670"/>
        <end position="687"/>
    </location>
</feature>
<name>A0ABV5LIW1_9ACTN</name>
<accession>A0ABV5LIW1</accession>
<feature type="region of interest" description="Disordered" evidence="1">
    <location>
        <begin position="844"/>
        <end position="886"/>
    </location>
</feature>
<protein>
    <submittedName>
        <fullName evidence="2">Lonely Cys domain-containing protein</fullName>
    </submittedName>
</protein>
<keyword evidence="3" id="KW-1185">Reference proteome</keyword>
<feature type="compositionally biased region" description="Acidic residues" evidence="1">
    <location>
        <begin position="850"/>
        <end position="865"/>
    </location>
</feature>
<feature type="region of interest" description="Disordered" evidence="1">
    <location>
        <begin position="1737"/>
        <end position="1776"/>
    </location>
</feature>
<comment type="caution">
    <text evidence="2">The sequence shown here is derived from an EMBL/GenBank/DDBJ whole genome shotgun (WGS) entry which is preliminary data.</text>
</comment>
<feature type="region of interest" description="Disordered" evidence="1">
    <location>
        <begin position="613"/>
        <end position="634"/>
    </location>
</feature>
<evidence type="ECO:0000313" key="2">
    <source>
        <dbReference type="EMBL" id="MFB9352105.1"/>
    </source>
</evidence>
<feature type="compositionally biased region" description="Low complexity" evidence="1">
    <location>
        <begin position="617"/>
        <end position="634"/>
    </location>
</feature>
<reference evidence="2 3" key="1">
    <citation type="submission" date="2024-09" db="EMBL/GenBank/DDBJ databases">
        <authorList>
            <person name="Sun Q."/>
            <person name="Mori K."/>
        </authorList>
    </citation>
    <scope>NUCLEOTIDE SEQUENCE [LARGE SCALE GENOMIC DNA]</scope>
    <source>
        <strain evidence="2 3">JCM 9767</strain>
    </source>
</reference>
<feature type="compositionally biased region" description="Low complexity" evidence="1">
    <location>
        <begin position="866"/>
        <end position="876"/>
    </location>
</feature>
<feature type="region of interest" description="Disordered" evidence="1">
    <location>
        <begin position="650"/>
        <end position="689"/>
    </location>
</feature>
<organism evidence="2 3">
    <name type="scientific">Streptomyces heliomycini</name>
    <dbReference type="NCBI Taxonomy" id="284032"/>
    <lineage>
        <taxon>Bacteria</taxon>
        <taxon>Bacillati</taxon>
        <taxon>Actinomycetota</taxon>
        <taxon>Actinomycetes</taxon>
        <taxon>Kitasatosporales</taxon>
        <taxon>Streptomycetaceae</taxon>
        <taxon>Streptomyces</taxon>
    </lineage>
</organism>